<accession>A0A0J9D7U0</accession>
<evidence type="ECO:0000313" key="2">
    <source>
        <dbReference type="EMBL" id="ATP19592.1"/>
    </source>
</evidence>
<dbReference type="Proteomes" id="UP000037029">
    <property type="component" value="Chromosome"/>
</dbReference>
<dbReference type="AlphaFoldDB" id="A0A0J9D7U0"/>
<organism evidence="2 3">
    <name type="scientific">Sphingobium yanoikuyae</name>
    <name type="common">Sphingomonas yanoikuyae</name>
    <dbReference type="NCBI Taxonomy" id="13690"/>
    <lineage>
        <taxon>Bacteria</taxon>
        <taxon>Pseudomonadati</taxon>
        <taxon>Pseudomonadota</taxon>
        <taxon>Alphaproteobacteria</taxon>
        <taxon>Sphingomonadales</taxon>
        <taxon>Sphingomonadaceae</taxon>
        <taxon>Sphingobium</taxon>
    </lineage>
</organism>
<feature type="transmembrane region" description="Helical" evidence="1">
    <location>
        <begin position="146"/>
        <end position="174"/>
    </location>
</feature>
<proteinExistence type="predicted"/>
<name>A0A0J9D7U0_SPHYA</name>
<reference evidence="2 3" key="1">
    <citation type="submission" date="2017-04" db="EMBL/GenBank/DDBJ databases">
        <title>Characterization, genome and methylation analysis of a phthalic acid esters degrading strain Sphingobium yanoikuyae SHJ.</title>
        <authorList>
            <person name="Feng L."/>
        </authorList>
    </citation>
    <scope>NUCLEOTIDE SEQUENCE [LARGE SCALE GENOMIC DNA]</scope>
    <source>
        <strain evidence="2 3">SHJ</strain>
    </source>
</reference>
<protein>
    <submittedName>
        <fullName evidence="2">Uncharacterized protein</fullName>
    </submittedName>
</protein>
<keyword evidence="1" id="KW-0472">Membrane</keyword>
<evidence type="ECO:0000256" key="1">
    <source>
        <dbReference type="SAM" id="Phobius"/>
    </source>
</evidence>
<evidence type="ECO:0000313" key="3">
    <source>
        <dbReference type="Proteomes" id="UP000037029"/>
    </source>
</evidence>
<keyword evidence="1" id="KW-1133">Transmembrane helix</keyword>
<dbReference type="EMBL" id="CP020925">
    <property type="protein sequence ID" value="ATP19592.1"/>
    <property type="molecule type" value="Genomic_DNA"/>
</dbReference>
<keyword evidence="1" id="KW-0812">Transmembrane</keyword>
<sequence>MAPIGNRQASVDVAIAPASRHAARAVAGRERHAALLTHFGSVGLLLMRGVVTDVGQSGDAETRVIHYRRQVDGKYCVELPARIDVDIGDMIMIRALTLPDGAVRPIMARATSRREWIMLDDVNAIVDDYTHATRRFVRWGIGAGSALAMLAVCGIAAPLALTTAVFSFAGAWSLHRRDRRDRTRIGRWLAR</sequence>
<dbReference type="RefSeq" id="WP_048936472.1">
    <property type="nucleotide sequence ID" value="NZ_CP020925.1"/>
</dbReference>
<gene>
    <name evidence="2" type="ORF">BV87_15080</name>
</gene>